<protein>
    <submittedName>
        <fullName evidence="4">SDR family oxidoreductase</fullName>
    </submittedName>
</protein>
<reference evidence="4 5" key="1">
    <citation type="submission" date="2021-12" db="EMBL/GenBank/DDBJ databases">
        <title>Discovery of the Pendulisporaceae a myxobacterial family with distinct sporulation behavior and unique specialized metabolism.</title>
        <authorList>
            <person name="Garcia R."/>
            <person name="Popoff A."/>
            <person name="Bader C.D."/>
            <person name="Loehr J."/>
            <person name="Walesch S."/>
            <person name="Walt C."/>
            <person name="Boldt J."/>
            <person name="Bunk B."/>
            <person name="Haeckl F.J.F.P.J."/>
            <person name="Gunesch A.P."/>
            <person name="Birkelbach J."/>
            <person name="Nuebel U."/>
            <person name="Pietschmann T."/>
            <person name="Bach T."/>
            <person name="Mueller R."/>
        </authorList>
    </citation>
    <scope>NUCLEOTIDE SEQUENCE [LARGE SCALE GENOMIC DNA]</scope>
    <source>
        <strain evidence="4 5">MSr12523</strain>
    </source>
</reference>
<dbReference type="Pfam" id="PF13561">
    <property type="entry name" value="adh_short_C2"/>
    <property type="match status" value="1"/>
</dbReference>
<organism evidence="4 5">
    <name type="scientific">Pendulispora brunnea</name>
    <dbReference type="NCBI Taxonomy" id="2905690"/>
    <lineage>
        <taxon>Bacteria</taxon>
        <taxon>Pseudomonadati</taxon>
        <taxon>Myxococcota</taxon>
        <taxon>Myxococcia</taxon>
        <taxon>Myxococcales</taxon>
        <taxon>Sorangiineae</taxon>
        <taxon>Pendulisporaceae</taxon>
        <taxon>Pendulispora</taxon>
    </lineage>
</organism>
<comment type="similarity">
    <text evidence="1">Belongs to the short-chain dehydrogenases/reductases (SDR) family.</text>
</comment>
<evidence type="ECO:0000256" key="2">
    <source>
        <dbReference type="ARBA" id="ARBA00023002"/>
    </source>
</evidence>
<dbReference type="InterPro" id="IPR002347">
    <property type="entry name" value="SDR_fam"/>
</dbReference>
<accession>A0ABZ2K0R2</accession>
<dbReference type="Gene3D" id="3.40.50.720">
    <property type="entry name" value="NAD(P)-binding Rossmann-like Domain"/>
    <property type="match status" value="1"/>
</dbReference>
<evidence type="ECO:0000256" key="1">
    <source>
        <dbReference type="ARBA" id="ARBA00006484"/>
    </source>
</evidence>
<keyword evidence="5" id="KW-1185">Reference proteome</keyword>
<evidence type="ECO:0000313" key="4">
    <source>
        <dbReference type="EMBL" id="WXA91135.1"/>
    </source>
</evidence>
<dbReference type="EMBL" id="CP089982">
    <property type="protein sequence ID" value="WXA91135.1"/>
    <property type="molecule type" value="Genomic_DNA"/>
</dbReference>
<keyword evidence="2" id="KW-0560">Oxidoreductase</keyword>
<dbReference type="SMART" id="SM00822">
    <property type="entry name" value="PKS_KR"/>
    <property type="match status" value="1"/>
</dbReference>
<dbReference type="SUPFAM" id="SSF51735">
    <property type="entry name" value="NAD(P)-binding Rossmann-fold domains"/>
    <property type="match status" value="1"/>
</dbReference>
<dbReference type="PRINTS" id="PR00081">
    <property type="entry name" value="GDHRDH"/>
</dbReference>
<evidence type="ECO:0000259" key="3">
    <source>
        <dbReference type="SMART" id="SM00822"/>
    </source>
</evidence>
<dbReference type="PANTHER" id="PTHR43639:SF1">
    <property type="entry name" value="SHORT-CHAIN DEHYDROGENASE_REDUCTASE FAMILY PROTEIN"/>
    <property type="match status" value="1"/>
</dbReference>
<feature type="domain" description="Ketoreductase" evidence="3">
    <location>
        <begin position="6"/>
        <end position="190"/>
    </location>
</feature>
<name>A0ABZ2K0R2_9BACT</name>
<dbReference type="InterPro" id="IPR057326">
    <property type="entry name" value="KR_dom"/>
</dbReference>
<dbReference type="PRINTS" id="PR00080">
    <property type="entry name" value="SDRFAMILY"/>
</dbReference>
<dbReference type="Proteomes" id="UP001379533">
    <property type="component" value="Chromosome"/>
</dbReference>
<gene>
    <name evidence="4" type="ORF">LZC95_32355</name>
</gene>
<dbReference type="RefSeq" id="WP_394841756.1">
    <property type="nucleotide sequence ID" value="NZ_CP089982.1"/>
</dbReference>
<dbReference type="PANTHER" id="PTHR43639">
    <property type="entry name" value="OXIDOREDUCTASE, SHORT-CHAIN DEHYDROGENASE/REDUCTASE FAMILY (AFU_ORTHOLOGUE AFUA_5G02870)"/>
    <property type="match status" value="1"/>
</dbReference>
<proteinExistence type="inferred from homology"/>
<sequence>MNTTSRIALITGANRGIGRATALELARNGIDIVLTYNSHREEADAVVRSITELGRSAVALQLDVGKVASFGAFVEALDDALRRTWKRSTLDILINNAGLQIAQPLTEVTEEAFDRLVDVHFKGVFFLTQKLLPLLSDMASIVNISTGGTRFYNPDRAVYGAVKGAVEVMTRYLAHDLGRRGITVNAIAPGAVATDFSGGLLRDTEHVQQHIASMTPLGRHAVADDIAGAIVALLGSGNRFVTGQRIEVSGGIHL</sequence>
<evidence type="ECO:0000313" key="5">
    <source>
        <dbReference type="Proteomes" id="UP001379533"/>
    </source>
</evidence>
<dbReference type="InterPro" id="IPR036291">
    <property type="entry name" value="NAD(P)-bd_dom_sf"/>
</dbReference>